<feature type="compositionally biased region" description="Basic and acidic residues" evidence="1">
    <location>
        <begin position="1"/>
        <end position="10"/>
    </location>
</feature>
<sequence>MAEAITKDNLFRPAPTTPRSKAELTDSTARAIIQAEADSREAKTQRLRQARLQMEARQPKPAPAKGRGKKAAGRIRNLEIS</sequence>
<evidence type="ECO:0000256" key="1">
    <source>
        <dbReference type="SAM" id="MobiDB-lite"/>
    </source>
</evidence>
<dbReference type="EMBL" id="JAOCZP010000003">
    <property type="protein sequence ID" value="MCT7375544.1"/>
    <property type="molecule type" value="Genomic_DNA"/>
</dbReference>
<gene>
    <name evidence="2" type="ORF">N5A92_10930</name>
</gene>
<protein>
    <recommendedName>
        <fullName evidence="4">Transcriptional regulator</fullName>
    </recommendedName>
</protein>
<proteinExistence type="predicted"/>
<keyword evidence="3" id="KW-1185">Reference proteome</keyword>
<reference evidence="2 3" key="1">
    <citation type="submission" date="2022-09" db="EMBL/GenBank/DDBJ databases">
        <title>Chelativorans salina sp. nov., a novel slightly halophilic bacterium isolated from a saline lake sediment enrichment.</title>
        <authorList>
            <person name="Gao L."/>
            <person name="Fang B.-Z."/>
            <person name="Li W.-J."/>
        </authorList>
    </citation>
    <scope>NUCLEOTIDE SEQUENCE [LARGE SCALE GENOMIC DNA]</scope>
    <source>
        <strain evidence="2 3">EGI FJ00035</strain>
    </source>
</reference>
<evidence type="ECO:0000313" key="2">
    <source>
        <dbReference type="EMBL" id="MCT7375544.1"/>
    </source>
</evidence>
<comment type="caution">
    <text evidence="2">The sequence shown here is derived from an EMBL/GenBank/DDBJ whole genome shotgun (WGS) entry which is preliminary data.</text>
</comment>
<evidence type="ECO:0000313" key="3">
    <source>
        <dbReference type="Proteomes" id="UP001320831"/>
    </source>
</evidence>
<feature type="region of interest" description="Disordered" evidence="1">
    <location>
        <begin position="1"/>
        <end position="81"/>
    </location>
</feature>
<name>A0ABT2LQS3_9HYPH</name>
<evidence type="ECO:0008006" key="4">
    <source>
        <dbReference type="Google" id="ProtNLM"/>
    </source>
</evidence>
<dbReference type="Proteomes" id="UP001320831">
    <property type="component" value="Unassembled WGS sequence"/>
</dbReference>
<accession>A0ABT2LQS3</accession>
<dbReference type="RefSeq" id="WP_260902594.1">
    <property type="nucleotide sequence ID" value="NZ_JAOCZP010000003.1"/>
</dbReference>
<organism evidence="2 3">
    <name type="scientific">Chelativorans salis</name>
    <dbReference type="NCBI Taxonomy" id="2978478"/>
    <lineage>
        <taxon>Bacteria</taxon>
        <taxon>Pseudomonadati</taxon>
        <taxon>Pseudomonadota</taxon>
        <taxon>Alphaproteobacteria</taxon>
        <taxon>Hyphomicrobiales</taxon>
        <taxon>Phyllobacteriaceae</taxon>
        <taxon>Chelativorans</taxon>
    </lineage>
</organism>